<protein>
    <submittedName>
        <fullName evidence="4">Coagulation factor 5/8 type domain protein</fullName>
    </submittedName>
</protein>
<keyword evidence="2" id="KW-1133">Transmembrane helix</keyword>
<dbReference type="InterPro" id="IPR000421">
    <property type="entry name" value="FA58C"/>
</dbReference>
<dbReference type="SUPFAM" id="SSF49785">
    <property type="entry name" value="Galactose-binding domain-like"/>
    <property type="match status" value="1"/>
</dbReference>
<evidence type="ECO:0000259" key="3">
    <source>
        <dbReference type="PROSITE" id="PS50022"/>
    </source>
</evidence>
<evidence type="ECO:0000256" key="2">
    <source>
        <dbReference type="SAM" id="Phobius"/>
    </source>
</evidence>
<feature type="transmembrane region" description="Helical" evidence="2">
    <location>
        <begin position="158"/>
        <end position="176"/>
    </location>
</feature>
<dbReference type="PROSITE" id="PS50022">
    <property type="entry name" value="FA58C_3"/>
    <property type="match status" value="1"/>
</dbReference>
<keyword evidence="5" id="KW-1185">Reference proteome</keyword>
<keyword evidence="1" id="KW-0326">Glycosidase</keyword>
<reference evidence="5" key="1">
    <citation type="submission" date="2015-07" db="EMBL/GenBank/DDBJ databases">
        <title>Near-Complete Genome Sequence of the Cellulolytic Bacterium Bacteroides (Pseudobacteroides) cellulosolvens ATCC 35603.</title>
        <authorList>
            <person name="Dassa B."/>
            <person name="Utturkar S.M."/>
            <person name="Klingeman D.M."/>
            <person name="Hurt R.A."/>
            <person name="Keller M."/>
            <person name="Xu J."/>
            <person name="Reddy Y.H.K."/>
            <person name="Borovok I."/>
            <person name="Grinberg I.R."/>
            <person name="Lamed R."/>
            <person name="Zhivin O."/>
            <person name="Bayer E.A."/>
            <person name="Brown S.D."/>
        </authorList>
    </citation>
    <scope>NUCLEOTIDE SEQUENCE [LARGE SCALE GENOMIC DNA]</scope>
    <source>
        <strain evidence="5">DSM 2933</strain>
    </source>
</reference>
<evidence type="ECO:0000256" key="1">
    <source>
        <dbReference type="ARBA" id="ARBA00023295"/>
    </source>
</evidence>
<proteinExistence type="predicted"/>
<feature type="domain" description="F5/8 type C" evidence="3">
    <location>
        <begin position="268"/>
        <end position="388"/>
    </location>
</feature>
<keyword evidence="1" id="KW-0378">Hydrolase</keyword>
<dbReference type="GO" id="GO:0016798">
    <property type="term" value="F:hydrolase activity, acting on glycosyl bonds"/>
    <property type="evidence" value="ECO:0007669"/>
    <property type="project" value="UniProtKB-KW"/>
</dbReference>
<feature type="transmembrane region" description="Helical" evidence="2">
    <location>
        <begin position="79"/>
        <end position="96"/>
    </location>
</feature>
<accession>A0A0L6JWP5</accession>
<sequence>MNSSKGNNKSNNNKKIQNVDLQEKPIAKNKIILIAIALLIVRVLLTLLPSHKIDIGFLKWEVSYLGNNPLKNFTTDIHFVYGPVYAFFLWISGAIVKAFTLPDLAQEFIIKIWAVLFDFIAAAFIYLIGKKYNKIRLGMGLAIFYVLNPAIVFNSSVWGQFDGITAALFIGVIYFFNIKRSNIALFVYAVAALTKPQAIALFPLVAILYFKDFPWAKFSEYFKTKDKNIIKPALKSSFLKLGTGFLGCLLIYTGLILPLYKETPFYSMREIEVYSKDMKSISQGKQINASSTAEDKFSTSNLMDGKYGVFDTYWASKRNSLQWLALDLGSSMEVGSVILNWGFEYAKGYSVQVSDDSSKWTTVYSMSNGDGKDDNIPLKSVKARYVKVEMEKRPFPYGLVNIDENSGDIKKAAFKAIDFYYWLVHHYSSSLDDYPFATANAFNLWTILGKQMVDDRTPSLFGITYGTWGYIFLYCIVWLLASVLLLVKRKSALALYFSAFILTTGIFLFASRVHERYLLPAIIMAIVCIIWDKRMWIPAILTTAACLTNEWYVYYVQNKNPDAPWLAPDDPISLAAAWVTLLVMVGAIGYLIMLIRKKDKKPQKAGIGVRKK</sequence>
<dbReference type="RefSeq" id="WP_050753920.1">
    <property type="nucleotide sequence ID" value="NZ_JQKC01000040.1"/>
</dbReference>
<dbReference type="AlphaFoldDB" id="A0A0L6JWP5"/>
<feature type="transmembrane region" description="Helical" evidence="2">
    <location>
        <begin position="493"/>
        <end position="514"/>
    </location>
</feature>
<feature type="transmembrane region" description="Helical" evidence="2">
    <location>
        <begin position="135"/>
        <end position="152"/>
    </location>
</feature>
<dbReference type="eggNOG" id="COG5650">
    <property type="taxonomic scope" value="Bacteria"/>
</dbReference>
<dbReference type="eggNOG" id="COG5542">
    <property type="taxonomic scope" value="Bacteria"/>
</dbReference>
<feature type="transmembrane region" description="Helical" evidence="2">
    <location>
        <begin position="460"/>
        <end position="487"/>
    </location>
</feature>
<feature type="transmembrane region" description="Helical" evidence="2">
    <location>
        <begin position="31"/>
        <end position="49"/>
    </location>
</feature>
<dbReference type="OrthoDB" id="9776737at2"/>
<dbReference type="Gene3D" id="2.60.120.260">
    <property type="entry name" value="Galactose-binding domain-like"/>
    <property type="match status" value="1"/>
</dbReference>
<evidence type="ECO:0000313" key="5">
    <source>
        <dbReference type="Proteomes" id="UP000036923"/>
    </source>
</evidence>
<comment type="caution">
    <text evidence="4">The sequence shown here is derived from an EMBL/GenBank/DDBJ whole genome shotgun (WGS) entry which is preliminary data.</text>
</comment>
<gene>
    <name evidence="4" type="ORF">Bccel_5540</name>
</gene>
<name>A0A0L6JWP5_9FIRM</name>
<feature type="transmembrane region" description="Helical" evidence="2">
    <location>
        <begin position="535"/>
        <end position="555"/>
    </location>
</feature>
<organism evidence="4 5">
    <name type="scientific">Pseudobacteroides cellulosolvens ATCC 35603 = DSM 2933</name>
    <dbReference type="NCBI Taxonomy" id="398512"/>
    <lineage>
        <taxon>Bacteria</taxon>
        <taxon>Bacillati</taxon>
        <taxon>Bacillota</taxon>
        <taxon>Clostridia</taxon>
        <taxon>Eubacteriales</taxon>
        <taxon>Oscillospiraceae</taxon>
        <taxon>Pseudobacteroides</taxon>
    </lineage>
</organism>
<keyword evidence="2" id="KW-0812">Transmembrane</keyword>
<evidence type="ECO:0000313" key="4">
    <source>
        <dbReference type="EMBL" id="KNY30263.1"/>
    </source>
</evidence>
<feature type="transmembrane region" description="Helical" evidence="2">
    <location>
        <begin position="575"/>
        <end position="595"/>
    </location>
</feature>
<dbReference type="STRING" id="398512.Bccel_5540"/>
<feature type="transmembrane region" description="Helical" evidence="2">
    <location>
        <begin position="241"/>
        <end position="260"/>
    </location>
</feature>
<keyword evidence="2" id="KW-0472">Membrane</keyword>
<dbReference type="InterPro" id="IPR008979">
    <property type="entry name" value="Galactose-bd-like_sf"/>
</dbReference>
<feature type="transmembrane region" description="Helical" evidence="2">
    <location>
        <begin position="108"/>
        <end position="128"/>
    </location>
</feature>
<dbReference type="Proteomes" id="UP000036923">
    <property type="component" value="Unassembled WGS sequence"/>
</dbReference>
<dbReference type="EMBL" id="LGTC01000001">
    <property type="protein sequence ID" value="KNY30263.1"/>
    <property type="molecule type" value="Genomic_DNA"/>
</dbReference>
<feature type="transmembrane region" description="Helical" evidence="2">
    <location>
        <begin position="183"/>
        <end position="210"/>
    </location>
</feature>
<dbReference type="Pfam" id="PF00754">
    <property type="entry name" value="F5_F8_type_C"/>
    <property type="match status" value="1"/>
</dbReference>
<dbReference type="eggNOG" id="COG2366">
    <property type="taxonomic scope" value="Bacteria"/>
</dbReference>